<evidence type="ECO:0000256" key="1">
    <source>
        <dbReference type="ARBA" id="ARBA00006217"/>
    </source>
</evidence>
<name>A0A398BEC8_9BACI</name>
<proteinExistence type="inferred from homology"/>
<sequence length="198" mass="22969">MLKTKGMFGPTRFLYQKESGNVFRTKLKNYGVNWMSRDEEKKVLFVIGTEQKSERFIKEETNVNPENMIILQTYQPVVSYPFDDLMRDIIIAVYQDNVEEIVVVSTNDDQKNIEDILSKIYKNKELPDKIQTLDYLFENCMPEFPEGTVSAWLHGGKTVTDSVQKTVSIIRNHPLLPSHVKVKELHIDQANEKLSEIV</sequence>
<protein>
    <submittedName>
        <fullName evidence="2">Carbonic anhydrase</fullName>
    </submittedName>
</protein>
<comment type="similarity">
    <text evidence="1">Belongs to the beta-class carbonic anhydrase family.</text>
</comment>
<dbReference type="EMBL" id="QWVS01000003">
    <property type="protein sequence ID" value="RID88679.1"/>
    <property type="molecule type" value="Genomic_DNA"/>
</dbReference>
<dbReference type="SUPFAM" id="SSF53056">
    <property type="entry name" value="beta-carbonic anhydrase, cab"/>
    <property type="match status" value="1"/>
</dbReference>
<gene>
    <name evidence="2" type="ORF">D1953_02895</name>
</gene>
<dbReference type="InterPro" id="IPR001765">
    <property type="entry name" value="Carbonic_anhydrase"/>
</dbReference>
<evidence type="ECO:0000313" key="3">
    <source>
        <dbReference type="Proteomes" id="UP000266016"/>
    </source>
</evidence>
<dbReference type="InterPro" id="IPR036874">
    <property type="entry name" value="Carbonic_anhydrase_sf"/>
</dbReference>
<reference evidence="2 3" key="1">
    <citation type="submission" date="2018-08" db="EMBL/GenBank/DDBJ databases">
        <title>Bacillus jemisoniae sp. nov., Bacillus chryseoplanitiae sp. nov., Bacillus resnikiae sp. nov., and Bacillus frankliniae sp. nov., isolated from Viking spacecraft and associated surfaces.</title>
        <authorList>
            <person name="Seuylemezian A."/>
            <person name="Vaishampayan P."/>
        </authorList>
    </citation>
    <scope>NUCLEOTIDE SEQUENCE [LARGE SCALE GENOMIC DNA]</scope>
    <source>
        <strain evidence="2 3">MA001</strain>
    </source>
</reference>
<dbReference type="PANTHER" id="PTHR43175:SF1">
    <property type="entry name" value="CARBONIC ANHYDRASE-LIKE PROTEIN YBCF-RELATED"/>
    <property type="match status" value="1"/>
</dbReference>
<accession>A0A398BEC8</accession>
<dbReference type="AlphaFoldDB" id="A0A398BEC8"/>
<comment type="caution">
    <text evidence="2">The sequence shown here is derived from an EMBL/GenBank/DDBJ whole genome shotgun (WGS) entry which is preliminary data.</text>
</comment>
<dbReference type="GO" id="GO:0008270">
    <property type="term" value="F:zinc ion binding"/>
    <property type="evidence" value="ECO:0007669"/>
    <property type="project" value="InterPro"/>
</dbReference>
<dbReference type="GO" id="GO:0004089">
    <property type="term" value="F:carbonate dehydratase activity"/>
    <property type="evidence" value="ECO:0007669"/>
    <property type="project" value="InterPro"/>
</dbReference>
<keyword evidence="3" id="KW-1185">Reference proteome</keyword>
<evidence type="ECO:0000313" key="2">
    <source>
        <dbReference type="EMBL" id="RID88679.1"/>
    </source>
</evidence>
<dbReference type="PANTHER" id="PTHR43175">
    <property type="entry name" value="CARBONIC ANHYDRASE"/>
    <property type="match status" value="1"/>
</dbReference>
<organism evidence="2 3">
    <name type="scientific">Peribacillus asahii</name>
    <dbReference type="NCBI Taxonomy" id="228899"/>
    <lineage>
        <taxon>Bacteria</taxon>
        <taxon>Bacillati</taxon>
        <taxon>Bacillota</taxon>
        <taxon>Bacilli</taxon>
        <taxon>Bacillales</taxon>
        <taxon>Bacillaceae</taxon>
        <taxon>Peribacillus</taxon>
    </lineage>
</organism>
<dbReference type="Gene3D" id="3.40.1050.10">
    <property type="entry name" value="Carbonic anhydrase"/>
    <property type="match status" value="1"/>
</dbReference>
<dbReference type="Proteomes" id="UP000266016">
    <property type="component" value="Unassembled WGS sequence"/>
</dbReference>